<proteinExistence type="predicted"/>
<sequence>MVVVVIILLCFVSLSMITWVAPEPVQDSMQLCVIFDAYCDVIGWLSLSNISSYRVRLFFLLVFLFVFVTVLRQNPKSLGVGGVVNVNSCCGTKLSGHQGRGELLYVVLSLWFMRTRN</sequence>
<evidence type="ECO:0000256" key="2">
    <source>
        <dbReference type="SAM" id="SignalP"/>
    </source>
</evidence>
<feature type="transmembrane region" description="Helical" evidence="1">
    <location>
        <begin position="53"/>
        <end position="71"/>
    </location>
</feature>
<name>A0A7J7C5I9_TRIWF</name>
<protein>
    <submittedName>
        <fullName evidence="3">Uncharacterized protein</fullName>
    </submittedName>
</protein>
<evidence type="ECO:0000313" key="3">
    <source>
        <dbReference type="EMBL" id="KAF5729087.1"/>
    </source>
</evidence>
<feature type="chain" id="PRO_5029568524" evidence="2">
    <location>
        <begin position="23"/>
        <end position="117"/>
    </location>
</feature>
<comment type="caution">
    <text evidence="3">The sequence shown here is derived from an EMBL/GenBank/DDBJ whole genome shotgun (WGS) entry which is preliminary data.</text>
</comment>
<gene>
    <name evidence="3" type="ORF">HS088_TW21G01244</name>
</gene>
<evidence type="ECO:0000256" key="1">
    <source>
        <dbReference type="SAM" id="Phobius"/>
    </source>
</evidence>
<feature type="signal peptide" evidence="2">
    <location>
        <begin position="1"/>
        <end position="22"/>
    </location>
</feature>
<accession>A0A7J7C5I9</accession>
<keyword evidence="2" id="KW-0732">Signal</keyword>
<dbReference type="InParanoid" id="A0A7J7C5I9"/>
<dbReference type="Proteomes" id="UP000593562">
    <property type="component" value="Unassembled WGS sequence"/>
</dbReference>
<dbReference type="EMBL" id="JAAARO010000021">
    <property type="protein sequence ID" value="KAF5729087.1"/>
    <property type="molecule type" value="Genomic_DNA"/>
</dbReference>
<keyword evidence="1" id="KW-0472">Membrane</keyword>
<reference evidence="3 4" key="1">
    <citation type="journal article" date="2020" name="Nat. Commun.">
        <title>Genome of Tripterygium wilfordii and identification of cytochrome P450 involved in triptolide biosynthesis.</title>
        <authorList>
            <person name="Tu L."/>
            <person name="Su P."/>
            <person name="Zhang Z."/>
            <person name="Gao L."/>
            <person name="Wang J."/>
            <person name="Hu T."/>
            <person name="Zhou J."/>
            <person name="Zhang Y."/>
            <person name="Zhao Y."/>
            <person name="Liu Y."/>
            <person name="Song Y."/>
            <person name="Tong Y."/>
            <person name="Lu Y."/>
            <person name="Yang J."/>
            <person name="Xu C."/>
            <person name="Jia M."/>
            <person name="Peters R.J."/>
            <person name="Huang L."/>
            <person name="Gao W."/>
        </authorList>
    </citation>
    <scope>NUCLEOTIDE SEQUENCE [LARGE SCALE GENOMIC DNA]</scope>
    <source>
        <strain evidence="4">cv. XIE 37</strain>
        <tissue evidence="3">Leaf</tissue>
    </source>
</reference>
<keyword evidence="4" id="KW-1185">Reference proteome</keyword>
<keyword evidence="1" id="KW-0812">Transmembrane</keyword>
<evidence type="ECO:0000313" key="4">
    <source>
        <dbReference type="Proteomes" id="UP000593562"/>
    </source>
</evidence>
<organism evidence="3 4">
    <name type="scientific">Tripterygium wilfordii</name>
    <name type="common">Thunder God vine</name>
    <dbReference type="NCBI Taxonomy" id="458696"/>
    <lineage>
        <taxon>Eukaryota</taxon>
        <taxon>Viridiplantae</taxon>
        <taxon>Streptophyta</taxon>
        <taxon>Embryophyta</taxon>
        <taxon>Tracheophyta</taxon>
        <taxon>Spermatophyta</taxon>
        <taxon>Magnoliopsida</taxon>
        <taxon>eudicotyledons</taxon>
        <taxon>Gunneridae</taxon>
        <taxon>Pentapetalae</taxon>
        <taxon>rosids</taxon>
        <taxon>fabids</taxon>
        <taxon>Celastrales</taxon>
        <taxon>Celastraceae</taxon>
        <taxon>Tripterygium</taxon>
    </lineage>
</organism>
<keyword evidence="1" id="KW-1133">Transmembrane helix</keyword>
<dbReference type="AlphaFoldDB" id="A0A7J7C5I9"/>